<feature type="domain" description="USP" evidence="8">
    <location>
        <begin position="16"/>
        <end position="329"/>
    </location>
</feature>
<evidence type="ECO:0000256" key="7">
    <source>
        <dbReference type="ARBA" id="ARBA00022807"/>
    </source>
</evidence>
<accession>A0A0A1U817</accession>
<keyword evidence="6" id="KW-0378">Hydrolase</keyword>
<dbReference type="KEGG" id="eiv:EIN_268100"/>
<proteinExistence type="inferred from homology"/>
<dbReference type="GO" id="GO:0006508">
    <property type="term" value="P:proteolysis"/>
    <property type="evidence" value="ECO:0007669"/>
    <property type="project" value="UniProtKB-KW"/>
</dbReference>
<evidence type="ECO:0000256" key="5">
    <source>
        <dbReference type="ARBA" id="ARBA00022786"/>
    </source>
</evidence>
<dbReference type="OMA" id="FFVVNET"/>
<organism evidence="9 10">
    <name type="scientific">Entamoeba invadens IP1</name>
    <dbReference type="NCBI Taxonomy" id="370355"/>
    <lineage>
        <taxon>Eukaryota</taxon>
        <taxon>Amoebozoa</taxon>
        <taxon>Evosea</taxon>
        <taxon>Archamoebae</taxon>
        <taxon>Mastigamoebida</taxon>
        <taxon>Entamoebidae</taxon>
        <taxon>Entamoeba</taxon>
    </lineage>
</organism>
<dbReference type="GeneID" id="14890021"/>
<keyword evidence="7" id="KW-0788">Thiol protease</keyword>
<name>A0A0A1U817_ENTIV</name>
<dbReference type="PANTHER" id="PTHR24006">
    <property type="entry name" value="UBIQUITIN CARBOXYL-TERMINAL HYDROLASE"/>
    <property type="match status" value="1"/>
</dbReference>
<dbReference type="InterPro" id="IPR038765">
    <property type="entry name" value="Papain-like_cys_pep_sf"/>
</dbReference>
<keyword evidence="4" id="KW-0645">Protease</keyword>
<evidence type="ECO:0000313" key="10">
    <source>
        <dbReference type="Proteomes" id="UP000014680"/>
    </source>
</evidence>
<dbReference type="EMBL" id="KB206479">
    <property type="protein sequence ID" value="ELP91074.1"/>
    <property type="molecule type" value="Genomic_DNA"/>
</dbReference>
<dbReference type="OrthoDB" id="27652at2759"/>
<dbReference type="PANTHER" id="PTHR24006:SF888">
    <property type="entry name" value="UBIQUITIN CARBOXYL-TERMINAL HYDROLASE 30"/>
    <property type="match status" value="1"/>
</dbReference>
<dbReference type="GO" id="GO:0005829">
    <property type="term" value="C:cytosol"/>
    <property type="evidence" value="ECO:0007669"/>
    <property type="project" value="TreeGrafter"/>
</dbReference>
<dbReference type="VEuPathDB" id="AmoebaDB:EIN_268100"/>
<dbReference type="SUPFAM" id="SSF54001">
    <property type="entry name" value="Cysteine proteinases"/>
    <property type="match status" value="1"/>
</dbReference>
<dbReference type="AlphaFoldDB" id="A0A0A1U817"/>
<evidence type="ECO:0000256" key="6">
    <source>
        <dbReference type="ARBA" id="ARBA00022801"/>
    </source>
</evidence>
<keyword evidence="10" id="KW-1185">Reference proteome</keyword>
<comment type="catalytic activity">
    <reaction evidence="1">
        <text>Thiol-dependent hydrolysis of ester, thioester, amide, peptide and isopeptide bonds formed by the C-terminal Gly of ubiquitin (a 76-residue protein attached to proteins as an intracellular targeting signal).</text>
        <dbReference type="EC" id="3.4.19.12"/>
    </reaction>
</comment>
<dbReference type="Proteomes" id="UP000014680">
    <property type="component" value="Unassembled WGS sequence"/>
</dbReference>
<reference evidence="9 10" key="1">
    <citation type="submission" date="2012-10" db="EMBL/GenBank/DDBJ databases">
        <authorList>
            <person name="Zafar N."/>
            <person name="Inman J."/>
            <person name="Hall N."/>
            <person name="Lorenzi H."/>
            <person name="Caler E."/>
        </authorList>
    </citation>
    <scope>NUCLEOTIDE SEQUENCE [LARGE SCALE GENOMIC DNA]</scope>
    <source>
        <strain evidence="9 10">IP1</strain>
    </source>
</reference>
<dbReference type="Gene3D" id="3.90.70.10">
    <property type="entry name" value="Cysteine proteinases"/>
    <property type="match status" value="1"/>
</dbReference>
<evidence type="ECO:0000259" key="8">
    <source>
        <dbReference type="PROSITE" id="PS50235"/>
    </source>
</evidence>
<dbReference type="InterPro" id="IPR028889">
    <property type="entry name" value="USP"/>
</dbReference>
<gene>
    <name evidence="9" type="ORF">EIN_268100</name>
</gene>
<dbReference type="GO" id="GO:0004843">
    <property type="term" value="F:cysteine-type deubiquitinase activity"/>
    <property type="evidence" value="ECO:0007669"/>
    <property type="project" value="UniProtKB-EC"/>
</dbReference>
<evidence type="ECO:0000313" key="9">
    <source>
        <dbReference type="EMBL" id="ELP91074.1"/>
    </source>
</evidence>
<evidence type="ECO:0000256" key="2">
    <source>
        <dbReference type="ARBA" id="ARBA00009085"/>
    </source>
</evidence>
<dbReference type="GO" id="GO:0005634">
    <property type="term" value="C:nucleus"/>
    <property type="evidence" value="ECO:0007669"/>
    <property type="project" value="TreeGrafter"/>
</dbReference>
<dbReference type="RefSeq" id="XP_004257845.1">
    <property type="nucleotide sequence ID" value="XM_004257797.1"/>
</dbReference>
<protein>
    <recommendedName>
        <fullName evidence="3">ubiquitinyl hydrolase 1</fullName>
        <ecNumber evidence="3">3.4.19.12</ecNumber>
    </recommendedName>
</protein>
<keyword evidence="5" id="KW-0833">Ubl conjugation pathway</keyword>
<comment type="similarity">
    <text evidence="2">Belongs to the peptidase C19 family.</text>
</comment>
<evidence type="ECO:0000256" key="4">
    <source>
        <dbReference type="ARBA" id="ARBA00022670"/>
    </source>
</evidence>
<evidence type="ECO:0000256" key="3">
    <source>
        <dbReference type="ARBA" id="ARBA00012759"/>
    </source>
</evidence>
<evidence type="ECO:0000256" key="1">
    <source>
        <dbReference type="ARBA" id="ARBA00000707"/>
    </source>
</evidence>
<dbReference type="EC" id="3.4.19.12" evidence="3"/>
<sequence length="329" mass="37655">MSEAPKTSTPIEIPIIGIKNFRSTCFANSVFQILCSQRALIKYLKVVEPTTETPYTFALKKMLKPLLESKTPGIIRESIDPPEEMRKIIIDLQTESGQRQMDAGEFYTTVINALHVESLKIQKPEETQEEDDDGWEEVGEKSKKISLRTEKSDGKSCVSEVFRGKTRMTTTTVDAKKKANKAVFQDFYIFSVPLQKGKDCCKTTNECYNLATSRRVEGNIVQTLSIEEFPKVLVLQFNRFIYDRVQLKVVKITDHVSFEETLSLKVGKKSVNYKLSVVVEHRGNNIGRGHYVAYVRRGPNWFFCNDEQIIKTDFTEVRNAMAYLLVYSN</sequence>
<dbReference type="CDD" id="cd02257">
    <property type="entry name" value="Peptidase_C19"/>
    <property type="match status" value="1"/>
</dbReference>
<dbReference type="InterPro" id="IPR050164">
    <property type="entry name" value="Peptidase_C19"/>
</dbReference>
<dbReference type="InterPro" id="IPR001394">
    <property type="entry name" value="Peptidase_C19_UCH"/>
</dbReference>
<dbReference type="Pfam" id="PF00443">
    <property type="entry name" value="UCH"/>
    <property type="match status" value="1"/>
</dbReference>
<dbReference type="PROSITE" id="PS50235">
    <property type="entry name" value="USP_3"/>
    <property type="match status" value="1"/>
</dbReference>
<dbReference type="GO" id="GO:0016579">
    <property type="term" value="P:protein deubiquitination"/>
    <property type="evidence" value="ECO:0007669"/>
    <property type="project" value="InterPro"/>
</dbReference>